<sequence length="280" mass="27822">MGESNVCAARNSNCVFEAKYHLLSLCKSCTARLAARGSSPTYRFALVKGKIMEMFLGTIVPVAFPFAPRGFMTCAGQLLSIAQNSALFSLLGTTYGGDGQSTFALPDLRGRVAVGAAQGATGRIAADMGTVAGNAATTAILNGTGVAAVTLTVANLPAHNHTATFAASGGGGASTLNVSTDVATTSQAAPNSYLATGKAGGLNQPLMYRPDAGSGTAALNAGSISGGGGGGGTVTVNNTGSGTPLQAPVTVSVNGQIPTVPPFVGVQYIICVEGIFPSRN</sequence>
<feature type="domain" description="Phage tail collar" evidence="1">
    <location>
        <begin position="57"/>
        <end position="112"/>
    </location>
</feature>
<dbReference type="EMBL" id="RXLQ01000040">
    <property type="protein sequence ID" value="RSZ55106.1"/>
    <property type="molecule type" value="Genomic_DNA"/>
</dbReference>
<dbReference type="AlphaFoldDB" id="A0A430HC49"/>
<dbReference type="OrthoDB" id="8613813at2"/>
<evidence type="ECO:0000313" key="2">
    <source>
        <dbReference type="EMBL" id="RSZ55106.1"/>
    </source>
</evidence>
<evidence type="ECO:0000313" key="3">
    <source>
        <dbReference type="Proteomes" id="UP000278085"/>
    </source>
</evidence>
<dbReference type="Gene3D" id="3.90.1340.10">
    <property type="entry name" value="Phage tail collar domain"/>
    <property type="match status" value="1"/>
</dbReference>
<reference evidence="2 3" key="1">
    <citation type="submission" date="2018-12" db="EMBL/GenBank/DDBJ databases">
        <authorList>
            <person name="Yang E."/>
        </authorList>
    </citation>
    <scope>NUCLEOTIDE SEQUENCE [LARGE SCALE GENOMIC DNA]</scope>
    <source>
        <strain evidence="2 3">SOD</strain>
    </source>
</reference>
<proteinExistence type="predicted"/>
<protein>
    <submittedName>
        <fullName evidence="2">Phage tail protein</fullName>
    </submittedName>
</protein>
<keyword evidence="3" id="KW-1185">Reference proteome</keyword>
<evidence type="ECO:0000259" key="1">
    <source>
        <dbReference type="Pfam" id="PF07484"/>
    </source>
</evidence>
<dbReference type="Pfam" id="PF07484">
    <property type="entry name" value="Collar"/>
    <property type="match status" value="1"/>
</dbReference>
<name>A0A430HC49_9BURK</name>
<dbReference type="InterPro" id="IPR011083">
    <property type="entry name" value="Phage_tail_collar_dom"/>
</dbReference>
<dbReference type="InterPro" id="IPR037053">
    <property type="entry name" value="Phage_tail_collar_dom_sf"/>
</dbReference>
<dbReference type="Proteomes" id="UP000278085">
    <property type="component" value="Unassembled WGS sequence"/>
</dbReference>
<organism evidence="2 3">
    <name type="scientific">Massilia atriviolacea</name>
    <dbReference type="NCBI Taxonomy" id="2495579"/>
    <lineage>
        <taxon>Bacteria</taxon>
        <taxon>Pseudomonadati</taxon>
        <taxon>Pseudomonadota</taxon>
        <taxon>Betaproteobacteria</taxon>
        <taxon>Burkholderiales</taxon>
        <taxon>Oxalobacteraceae</taxon>
        <taxon>Telluria group</taxon>
        <taxon>Massilia</taxon>
    </lineage>
</organism>
<comment type="caution">
    <text evidence="2">The sequence shown here is derived from an EMBL/GenBank/DDBJ whole genome shotgun (WGS) entry which is preliminary data.</text>
</comment>
<gene>
    <name evidence="2" type="ORF">EJB06_31215</name>
</gene>
<accession>A0A430HC49</accession>
<dbReference type="SUPFAM" id="SSF88874">
    <property type="entry name" value="Receptor-binding domain of short tail fibre protein gp12"/>
    <property type="match status" value="1"/>
</dbReference>